<name>A0AB36CLK9_9CORY</name>
<comment type="caution">
    <text evidence="2">The sequence shown here is derived from an EMBL/GenBank/DDBJ whole genome shotgun (WGS) entry which is preliminary data.</text>
</comment>
<protein>
    <submittedName>
        <fullName evidence="2">Helix-turn-helix domain-containing protein</fullName>
    </submittedName>
</protein>
<proteinExistence type="predicted"/>
<dbReference type="AlphaFoldDB" id="A0AB36CLK9"/>
<evidence type="ECO:0000313" key="3">
    <source>
        <dbReference type="Proteomes" id="UP000544551"/>
    </source>
</evidence>
<organism evidence="2 3">
    <name type="scientific">Corynebacterium stationis</name>
    <dbReference type="NCBI Taxonomy" id="1705"/>
    <lineage>
        <taxon>Bacteria</taxon>
        <taxon>Bacillati</taxon>
        <taxon>Actinomycetota</taxon>
        <taxon>Actinomycetes</taxon>
        <taxon>Mycobacteriales</taxon>
        <taxon>Corynebacteriaceae</taxon>
        <taxon>Corynebacterium</taxon>
    </lineage>
</organism>
<sequence>MSEHTKTYSAAETAAILGIAKSTITTAVRENRAGHLHAIRVGKALRFPKNVIDALAVPEVA</sequence>
<feature type="domain" description="Helix-turn-helix" evidence="1">
    <location>
        <begin position="8"/>
        <end position="55"/>
    </location>
</feature>
<dbReference type="Proteomes" id="UP000544551">
    <property type="component" value="Unassembled WGS sequence"/>
</dbReference>
<evidence type="ECO:0000313" key="2">
    <source>
        <dbReference type="EMBL" id="NME89594.1"/>
    </source>
</evidence>
<dbReference type="InterPro" id="IPR041657">
    <property type="entry name" value="HTH_17"/>
</dbReference>
<evidence type="ECO:0000259" key="1">
    <source>
        <dbReference type="Pfam" id="PF12728"/>
    </source>
</evidence>
<dbReference type="EMBL" id="JABAFZ010000006">
    <property type="protein sequence ID" value="NME89594.1"/>
    <property type="molecule type" value="Genomic_DNA"/>
</dbReference>
<accession>A0AB36CLK9</accession>
<gene>
    <name evidence="2" type="ORF">HF853_07925</name>
</gene>
<reference evidence="2 3" key="1">
    <citation type="submission" date="2020-04" db="EMBL/GenBank/DDBJ databases">
        <authorList>
            <person name="Hitch T.C.A."/>
            <person name="Wylensek D."/>
            <person name="Clavel T."/>
        </authorList>
    </citation>
    <scope>NUCLEOTIDE SEQUENCE [LARGE SCALE GENOMIC DNA]</scope>
    <source>
        <strain evidence="2 3">BL-383-APC-3D</strain>
    </source>
</reference>
<dbReference type="RefSeq" id="WP_168969871.1">
    <property type="nucleotide sequence ID" value="NZ_JABAFZ010000006.1"/>
</dbReference>
<dbReference type="Pfam" id="PF12728">
    <property type="entry name" value="HTH_17"/>
    <property type="match status" value="1"/>
</dbReference>